<dbReference type="PRINTS" id="PR00806">
    <property type="entry name" value="VINCULIN"/>
</dbReference>
<evidence type="ECO:0000256" key="6">
    <source>
        <dbReference type="SAM" id="Coils"/>
    </source>
</evidence>
<sequence length="939" mass="102732">MPDLSAPVQAVSAAVQNLVLVGKQTMEDSKDQILKQEMPLAFSRVEESSRLLVGATQIFKNDPTSPEGRKKLLDGARGILSGTSAMLLTFDEGEVRKIVAVCRGVIKYLQVAEVVERMEDLITFVKNLTPGVTNMAKQVEARAKELTHVAHADILDQRVASVKKMIPLLISSIKTFVTTGTGSQGRAEAQGNRNYIIEKMFADIEEIIRVLQLTTYDEDEGDDPINDMRKAASIINNKMDLAHSWLNDPNADAGGLGESAVRNIINQGRQAAAAASDPEKTRIEKVCNELDKLLDDLAALRRQGKGTSPEAQRLVQQIKEKLGVLQNDIEDAIQHQAITGGKKPNITFAGKRDQVQEWLHNPAGDPSGLAQEAIAQCVQDARNFAKNLSGPERKEIMDLADDVEHLSKKLADLKRQGKGNSPEAQEIARQLEAKLGDLERALQRAVAGRVGDDFMDVQGPLKQLERAAKAPLGAPNRDVDFSNKAANFVEHGQKLADTASLVANFGAPSADKQLLDQINAAGQEVRNLTPQVAHAARVLLNNPTNPNAQEHFEEMKKQWSDRADTLTNLVDQGTDRVKFLEASEDAIKQDLADLKSAAADQDPQLVASKTSSAARRANRVVSVAQMELDNSEDPQYIATLTIPLDDLSGNITPFVNIAKTVATNPTDVHAQRRLSDSAQKINDSVSGIRYAVAQNMMTEPEPDFPPPPPEIPDIIPEVSRMHIAEECPPPPRPPPPSVEVVVPPRPPPPSEPMDAQVVEMLQRPPEDNRIAMAAHQLHRETVRWEEQGNELVAAAKKLAVLFAKIARFMSEEEDGKARSKKELIELAKLIAKESKEVVKLSRAMANKCTDKSMKKNLLTVIDRIPTISTQLKIVATVKATMIGADDEGADQEATESLVGCAENLMSAVRQTVRESEGVGVKIRSDMVHGVKFVRRDYPR</sequence>
<comment type="caution">
    <text evidence="8">The sequence shown here is derived from an EMBL/GenBank/DDBJ whole genome shotgun (WGS) entry which is preliminary data.</text>
</comment>
<feature type="coiled-coil region" evidence="6">
    <location>
        <begin position="396"/>
        <end position="448"/>
    </location>
</feature>
<evidence type="ECO:0000313" key="9">
    <source>
        <dbReference type="Proteomes" id="UP001152795"/>
    </source>
</evidence>
<evidence type="ECO:0000256" key="7">
    <source>
        <dbReference type="SAM" id="MobiDB-lite"/>
    </source>
</evidence>
<keyword evidence="6" id="KW-0175">Coiled coil</keyword>
<comment type="similarity">
    <text evidence="2">Belongs to the vinculin/alpha-catenin family.</text>
</comment>
<keyword evidence="4" id="KW-0963">Cytoplasm</keyword>
<dbReference type="GO" id="GO:0007155">
    <property type="term" value="P:cell adhesion"/>
    <property type="evidence" value="ECO:0007669"/>
    <property type="project" value="InterPro"/>
</dbReference>
<dbReference type="EMBL" id="CACRXK020003645">
    <property type="protein sequence ID" value="CAB3999670.1"/>
    <property type="molecule type" value="Genomic_DNA"/>
</dbReference>
<evidence type="ECO:0000313" key="8">
    <source>
        <dbReference type="EMBL" id="CAB3999670.1"/>
    </source>
</evidence>
<reference evidence="8" key="1">
    <citation type="submission" date="2020-04" db="EMBL/GenBank/DDBJ databases">
        <authorList>
            <person name="Alioto T."/>
            <person name="Alioto T."/>
            <person name="Gomez Garrido J."/>
        </authorList>
    </citation>
    <scope>NUCLEOTIDE SEQUENCE</scope>
    <source>
        <strain evidence="8">A484AB</strain>
    </source>
</reference>
<evidence type="ECO:0000256" key="5">
    <source>
        <dbReference type="ARBA" id="ARBA00023203"/>
    </source>
</evidence>
<gene>
    <name evidence="8" type="ORF">PACLA_8A066590</name>
</gene>
<dbReference type="InterPro" id="IPR006077">
    <property type="entry name" value="Vinculin/catenin"/>
</dbReference>
<evidence type="ECO:0000256" key="3">
    <source>
        <dbReference type="ARBA" id="ARBA00014125"/>
    </source>
</evidence>
<dbReference type="InterPro" id="IPR017997">
    <property type="entry name" value="Vinculin"/>
</dbReference>
<dbReference type="Gene3D" id="1.20.120.230">
    <property type="entry name" value="Alpha-catenin/vinculin-like"/>
    <property type="match status" value="2"/>
</dbReference>
<evidence type="ECO:0000256" key="2">
    <source>
        <dbReference type="ARBA" id="ARBA00008376"/>
    </source>
</evidence>
<protein>
    <recommendedName>
        <fullName evidence="3">Vinculin</fullName>
    </recommendedName>
</protein>
<dbReference type="Pfam" id="PF01044">
    <property type="entry name" value="Vinculin"/>
    <property type="match status" value="1"/>
</dbReference>
<proteinExistence type="inferred from homology"/>
<keyword evidence="9" id="KW-1185">Reference proteome</keyword>
<dbReference type="InterPro" id="IPR036723">
    <property type="entry name" value="Alpha-catenin/vinculin-like_sf"/>
</dbReference>
<dbReference type="Proteomes" id="UP001152795">
    <property type="component" value="Unassembled WGS sequence"/>
</dbReference>
<dbReference type="GO" id="GO:0005737">
    <property type="term" value="C:cytoplasm"/>
    <property type="evidence" value="ECO:0007669"/>
    <property type="project" value="UniProtKB-SubCell"/>
</dbReference>
<dbReference type="PANTHER" id="PTHR46180">
    <property type="entry name" value="VINCULIN"/>
    <property type="match status" value="1"/>
</dbReference>
<feature type="coiled-coil region" evidence="6">
    <location>
        <begin position="283"/>
        <end position="335"/>
    </location>
</feature>
<dbReference type="Gene3D" id="1.20.120.810">
    <property type="entry name" value="Vinculin, Vh2 four-helix bundle"/>
    <property type="match status" value="3"/>
</dbReference>
<evidence type="ECO:0000256" key="1">
    <source>
        <dbReference type="ARBA" id="ARBA00004496"/>
    </source>
</evidence>
<name>A0A6S7H9Q0_PARCT</name>
<accession>A0A6S7H9Q0</accession>
<dbReference type="SUPFAM" id="SSF47220">
    <property type="entry name" value="alpha-catenin/vinculin-like"/>
    <property type="match status" value="6"/>
</dbReference>
<feature type="region of interest" description="Disordered" evidence="7">
    <location>
        <begin position="725"/>
        <end position="750"/>
    </location>
</feature>
<comment type="subcellular location">
    <subcellularLocation>
        <location evidence="1">Cytoplasm</location>
    </subcellularLocation>
</comment>
<feature type="compositionally biased region" description="Pro residues" evidence="7">
    <location>
        <begin position="727"/>
        <end position="750"/>
    </location>
</feature>
<dbReference type="GO" id="GO:0051015">
    <property type="term" value="F:actin filament binding"/>
    <property type="evidence" value="ECO:0007669"/>
    <property type="project" value="InterPro"/>
</dbReference>
<dbReference type="AlphaFoldDB" id="A0A6S7H9Q0"/>
<organism evidence="8 9">
    <name type="scientific">Paramuricea clavata</name>
    <name type="common">Red gorgonian</name>
    <name type="synonym">Violescent sea-whip</name>
    <dbReference type="NCBI Taxonomy" id="317549"/>
    <lineage>
        <taxon>Eukaryota</taxon>
        <taxon>Metazoa</taxon>
        <taxon>Cnidaria</taxon>
        <taxon>Anthozoa</taxon>
        <taxon>Octocorallia</taxon>
        <taxon>Malacalcyonacea</taxon>
        <taxon>Plexauridae</taxon>
        <taxon>Paramuricea</taxon>
    </lineage>
</organism>
<evidence type="ECO:0000256" key="4">
    <source>
        <dbReference type="ARBA" id="ARBA00022490"/>
    </source>
</evidence>
<dbReference type="OrthoDB" id="29742at2759"/>
<keyword evidence="5" id="KW-0009">Actin-binding</keyword>